<dbReference type="PANTHER" id="PTHR40398:SF1">
    <property type="entry name" value="PTS SYSTEM GLUCITOL_SORBITOL-SPECIFIC EIIA COMPONENT"/>
    <property type="match status" value="1"/>
</dbReference>
<sequence>MPLTTETKYDTTVVEIGADAMEFKTIGMLIFFGDQAPELLRSSCYIINLGELQGPVKVNDVLVIDDVTYKITAVGGEVDTNLGNLGHISVVFDGATDAKLAGSLYVEDNGYPEIHEGSVVKILQG</sequence>
<comment type="caution">
    <text evidence="1">Lacks conserved residue(s) required for the propagation of feature annotation.</text>
</comment>
<comment type="caution">
    <text evidence="2">The sequence shown here is derived from an EMBL/GenBank/DDBJ whole genome shotgun (WGS) entry which is preliminary data.</text>
</comment>
<dbReference type="Pfam" id="PF03829">
    <property type="entry name" value="PTSIIA_gutA"/>
    <property type="match status" value="1"/>
</dbReference>
<dbReference type="Proteomes" id="UP000789719">
    <property type="component" value="Unassembled WGS sequence"/>
</dbReference>
<dbReference type="Gene3D" id="2.40.33.40">
    <property type="entry name" value="Phosphotransferase system, glucitol/sorbitol-specific IIA component"/>
    <property type="match status" value="1"/>
</dbReference>
<evidence type="ECO:0000313" key="2">
    <source>
        <dbReference type="EMBL" id="CAH0417857.1"/>
    </source>
</evidence>
<dbReference type="SUPFAM" id="SSF141530">
    <property type="entry name" value="PTSIIA/GutA-like"/>
    <property type="match status" value="1"/>
</dbReference>
<accession>A0ABM8Z8S6</accession>
<dbReference type="PANTHER" id="PTHR40398">
    <property type="entry name" value="PTS SYSTEM GLUCITOL/SORBITOL-SPECIFIC EIIA COMPONENT"/>
    <property type="match status" value="1"/>
</dbReference>
<dbReference type="InterPro" id="IPR036665">
    <property type="entry name" value="PTS_IIA_glucitol/sorbitol_sf"/>
</dbReference>
<dbReference type="RefSeq" id="WP_230097977.1">
    <property type="nucleotide sequence ID" value="NZ_CAKKNT010000002.1"/>
</dbReference>
<evidence type="ECO:0000256" key="1">
    <source>
        <dbReference type="PROSITE-ProRule" id="PRU00420"/>
    </source>
</evidence>
<gene>
    <name evidence="2" type="primary">srlB</name>
    <name evidence="2" type="ORF">WGH24286_00273</name>
</gene>
<reference evidence="2 3" key="1">
    <citation type="submission" date="2021-11" db="EMBL/GenBank/DDBJ databases">
        <authorList>
            <person name="Depoorter E."/>
        </authorList>
    </citation>
    <scope>NUCLEOTIDE SEQUENCE [LARGE SCALE GENOMIC DNA]</scope>
    <source>
        <strain evidence="2 3">LMG 24286</strain>
    </source>
</reference>
<proteinExistence type="predicted"/>
<dbReference type="PROSITE" id="PS51097">
    <property type="entry name" value="PTS_EIIA_TYPE_5"/>
    <property type="match status" value="1"/>
</dbReference>
<dbReference type="EMBL" id="CAKKNT010000002">
    <property type="protein sequence ID" value="CAH0417857.1"/>
    <property type="molecule type" value="Genomic_DNA"/>
</dbReference>
<evidence type="ECO:0000313" key="3">
    <source>
        <dbReference type="Proteomes" id="UP000789719"/>
    </source>
</evidence>
<organism evidence="2 3">
    <name type="scientific">Periweissella ghanensis</name>
    <dbReference type="NCBI Taxonomy" id="467997"/>
    <lineage>
        <taxon>Bacteria</taxon>
        <taxon>Bacillati</taxon>
        <taxon>Bacillota</taxon>
        <taxon>Bacilli</taxon>
        <taxon>Lactobacillales</taxon>
        <taxon>Lactobacillaceae</taxon>
        <taxon>Periweissella</taxon>
    </lineage>
</organism>
<keyword evidence="3" id="KW-1185">Reference proteome</keyword>
<protein>
    <submittedName>
        <fullName evidence="2">PTS system glucitol/sorbitol-specific EIIA component</fullName>
    </submittedName>
</protein>
<dbReference type="InterPro" id="IPR004716">
    <property type="entry name" value="PTS_IIA_glucitol/sorbitol-sp"/>
</dbReference>
<name>A0ABM8Z8S6_9LACO</name>